<dbReference type="EMBL" id="JBHTLH010000019">
    <property type="protein sequence ID" value="MFD1125270.1"/>
    <property type="molecule type" value="Genomic_DNA"/>
</dbReference>
<dbReference type="PANTHER" id="PTHR43537">
    <property type="entry name" value="TRANSCRIPTIONAL REGULATOR, GNTR FAMILY"/>
    <property type="match status" value="1"/>
</dbReference>
<feature type="domain" description="HTH gntR-type" evidence="4">
    <location>
        <begin position="12"/>
        <end position="80"/>
    </location>
</feature>
<dbReference type="RefSeq" id="WP_121978185.1">
    <property type="nucleotide sequence ID" value="NZ_JBHTLH010000019.1"/>
</dbReference>
<evidence type="ECO:0000313" key="5">
    <source>
        <dbReference type="EMBL" id="MFD1125270.1"/>
    </source>
</evidence>
<evidence type="ECO:0000313" key="6">
    <source>
        <dbReference type="Proteomes" id="UP001597156"/>
    </source>
</evidence>
<keyword evidence="3" id="KW-0804">Transcription</keyword>
<protein>
    <submittedName>
        <fullName evidence="5">FadR/GntR family transcriptional regulator</fullName>
    </submittedName>
</protein>
<proteinExistence type="predicted"/>
<dbReference type="Pfam" id="PF00392">
    <property type="entry name" value="GntR"/>
    <property type="match status" value="1"/>
</dbReference>
<dbReference type="InterPro" id="IPR011711">
    <property type="entry name" value="GntR_C"/>
</dbReference>
<sequence length="231" mass="26195">MSTNNHQKFKSRTLADQVSQQLQSEILNHQLTIGDRLPTEPKLMARFNVGRSTIREAVKVLANLGLIDVRQGKGTTVINDTLPRQAVATTLKNAPAIDAYEARKALEIGIVNLACLNRNATDLKAMNYYLEIRAAAANRYSLDAYRHADEQFHEAIAKATHNPVVKDLYDDFWQSFKNRFGDSFTETNLYEEQSTIHQNILTAIKQRDPHQAVDWVEKNINLLEQTTTTND</sequence>
<comment type="caution">
    <text evidence="5">The sequence shown here is derived from an EMBL/GenBank/DDBJ whole genome shotgun (WGS) entry which is preliminary data.</text>
</comment>
<dbReference type="Gene3D" id="1.10.10.10">
    <property type="entry name" value="Winged helix-like DNA-binding domain superfamily/Winged helix DNA-binding domain"/>
    <property type="match status" value="1"/>
</dbReference>
<reference evidence="6" key="1">
    <citation type="journal article" date="2019" name="Int. J. Syst. Evol. Microbiol.">
        <title>The Global Catalogue of Microorganisms (GCM) 10K type strain sequencing project: providing services to taxonomists for standard genome sequencing and annotation.</title>
        <authorList>
            <consortium name="The Broad Institute Genomics Platform"/>
            <consortium name="The Broad Institute Genome Sequencing Center for Infectious Disease"/>
            <person name="Wu L."/>
            <person name="Ma J."/>
        </authorList>
    </citation>
    <scope>NUCLEOTIDE SEQUENCE [LARGE SCALE GENOMIC DNA]</scope>
    <source>
        <strain evidence="6">CCUG 71848</strain>
    </source>
</reference>
<dbReference type="PANTHER" id="PTHR43537:SF47">
    <property type="entry name" value="REGULATORY PROTEIN GNTR HTH"/>
    <property type="match status" value="1"/>
</dbReference>
<dbReference type="InterPro" id="IPR008920">
    <property type="entry name" value="TF_FadR/GntR_C"/>
</dbReference>
<keyword evidence="6" id="KW-1185">Reference proteome</keyword>
<accession>A0ABW3PM00</accession>
<keyword evidence="2" id="KW-0238">DNA-binding</keyword>
<dbReference type="Pfam" id="PF07729">
    <property type="entry name" value="FCD"/>
    <property type="match status" value="1"/>
</dbReference>
<dbReference type="InterPro" id="IPR036388">
    <property type="entry name" value="WH-like_DNA-bd_sf"/>
</dbReference>
<dbReference type="SUPFAM" id="SSF48008">
    <property type="entry name" value="GntR ligand-binding domain-like"/>
    <property type="match status" value="1"/>
</dbReference>
<dbReference type="Proteomes" id="UP001597156">
    <property type="component" value="Unassembled WGS sequence"/>
</dbReference>
<dbReference type="SUPFAM" id="SSF46785">
    <property type="entry name" value="Winged helix' DNA-binding domain"/>
    <property type="match status" value="1"/>
</dbReference>
<dbReference type="SMART" id="SM00345">
    <property type="entry name" value="HTH_GNTR"/>
    <property type="match status" value="1"/>
</dbReference>
<dbReference type="SMART" id="SM00895">
    <property type="entry name" value="FCD"/>
    <property type="match status" value="1"/>
</dbReference>
<dbReference type="CDD" id="cd07377">
    <property type="entry name" value="WHTH_GntR"/>
    <property type="match status" value="1"/>
</dbReference>
<keyword evidence="1" id="KW-0805">Transcription regulation</keyword>
<evidence type="ECO:0000256" key="3">
    <source>
        <dbReference type="ARBA" id="ARBA00023163"/>
    </source>
</evidence>
<name>A0ABW3PM00_9LACO</name>
<evidence type="ECO:0000259" key="4">
    <source>
        <dbReference type="PROSITE" id="PS50949"/>
    </source>
</evidence>
<organism evidence="5 6">
    <name type="scientific">Lentilactobacillus raoultii</name>
    <dbReference type="NCBI Taxonomy" id="1987503"/>
    <lineage>
        <taxon>Bacteria</taxon>
        <taxon>Bacillati</taxon>
        <taxon>Bacillota</taxon>
        <taxon>Bacilli</taxon>
        <taxon>Lactobacillales</taxon>
        <taxon>Lactobacillaceae</taxon>
        <taxon>Lentilactobacillus</taxon>
    </lineage>
</organism>
<gene>
    <name evidence="5" type="ORF">ACFQ22_07870</name>
</gene>
<evidence type="ECO:0000256" key="1">
    <source>
        <dbReference type="ARBA" id="ARBA00023015"/>
    </source>
</evidence>
<dbReference type="InterPro" id="IPR036390">
    <property type="entry name" value="WH_DNA-bd_sf"/>
</dbReference>
<dbReference type="PROSITE" id="PS50949">
    <property type="entry name" value="HTH_GNTR"/>
    <property type="match status" value="1"/>
</dbReference>
<dbReference type="InterPro" id="IPR000524">
    <property type="entry name" value="Tscrpt_reg_HTH_GntR"/>
</dbReference>
<dbReference type="PRINTS" id="PR00035">
    <property type="entry name" value="HTHGNTR"/>
</dbReference>
<evidence type="ECO:0000256" key="2">
    <source>
        <dbReference type="ARBA" id="ARBA00023125"/>
    </source>
</evidence>
<dbReference type="Gene3D" id="1.20.120.530">
    <property type="entry name" value="GntR ligand-binding domain-like"/>
    <property type="match status" value="1"/>
</dbReference>